<dbReference type="AlphaFoldDB" id="A0A084INU4"/>
<keyword evidence="4" id="KW-0812">Transmembrane</keyword>
<evidence type="ECO:0000313" key="7">
    <source>
        <dbReference type="EMBL" id="KEZ78378.1"/>
    </source>
</evidence>
<accession>A0A084INU4</accession>
<dbReference type="InterPro" id="IPR002758">
    <property type="entry name" value="Cation_antiport_E"/>
</dbReference>
<dbReference type="eggNOG" id="COG1863">
    <property type="taxonomic scope" value="Bacteria"/>
</dbReference>
<name>A0A084INU4_SALHC</name>
<evidence type="ECO:0000256" key="5">
    <source>
        <dbReference type="ARBA" id="ARBA00022989"/>
    </source>
</evidence>
<dbReference type="PANTHER" id="PTHR34584:SF1">
    <property type="entry name" value="NA(+)_H(+) ANTIPORTER SUBUNIT E1"/>
    <property type="match status" value="1"/>
</dbReference>
<dbReference type="GO" id="GO:0008324">
    <property type="term" value="F:monoatomic cation transmembrane transporter activity"/>
    <property type="evidence" value="ECO:0007669"/>
    <property type="project" value="InterPro"/>
</dbReference>
<evidence type="ECO:0000256" key="3">
    <source>
        <dbReference type="ARBA" id="ARBA00022475"/>
    </source>
</evidence>
<evidence type="ECO:0000313" key="8">
    <source>
        <dbReference type="Proteomes" id="UP000028302"/>
    </source>
</evidence>
<gene>
    <name evidence="7" type="ORF">C41B8_05733</name>
</gene>
<proteinExistence type="inferred from homology"/>
<evidence type="ECO:0000256" key="4">
    <source>
        <dbReference type="ARBA" id="ARBA00022692"/>
    </source>
</evidence>
<protein>
    <submittedName>
        <fullName evidence="7">DNA topoisomerase IV subunit A</fullName>
    </submittedName>
</protein>
<organism evidence="7 8">
    <name type="scientific">Salinisphaera hydrothermalis (strain C41B8)</name>
    <dbReference type="NCBI Taxonomy" id="1304275"/>
    <lineage>
        <taxon>Bacteria</taxon>
        <taxon>Pseudomonadati</taxon>
        <taxon>Pseudomonadota</taxon>
        <taxon>Gammaproteobacteria</taxon>
        <taxon>Salinisphaerales</taxon>
        <taxon>Salinisphaeraceae</taxon>
        <taxon>Salinisphaera</taxon>
    </lineage>
</organism>
<reference evidence="7 8" key="1">
    <citation type="submission" date="2013-03" db="EMBL/GenBank/DDBJ databases">
        <title>Salinisphaera hydrothermalis C41B8 Genome Sequencing.</title>
        <authorList>
            <person name="Li C."/>
            <person name="Lai Q."/>
            <person name="Shao Z."/>
        </authorList>
    </citation>
    <scope>NUCLEOTIDE SEQUENCE [LARGE SCALE GENOMIC DNA]</scope>
    <source>
        <strain evidence="7 8">C41B8</strain>
    </source>
</reference>
<dbReference type="GO" id="GO:0016853">
    <property type="term" value="F:isomerase activity"/>
    <property type="evidence" value="ECO:0007669"/>
    <property type="project" value="UniProtKB-KW"/>
</dbReference>
<dbReference type="GO" id="GO:0005886">
    <property type="term" value="C:plasma membrane"/>
    <property type="evidence" value="ECO:0007669"/>
    <property type="project" value="UniProtKB-SubCell"/>
</dbReference>
<sequence>MGVRYLLGLATGLAVLWLLLSGHYAPLTMALGALSCVFVVWLCRRLGIVSHESVPLHLLPRLPGYTLWLGLQIVRSNVDVATRLLRGRAAISPRTVIIDTRTHDPLGQAILANSITLTPGTVTVGLEDNEAIVHALTEDGAADIEAGTMARRVARLEHGES</sequence>
<evidence type="ECO:0000256" key="1">
    <source>
        <dbReference type="ARBA" id="ARBA00004651"/>
    </source>
</evidence>
<evidence type="ECO:0000256" key="2">
    <source>
        <dbReference type="ARBA" id="ARBA00006228"/>
    </source>
</evidence>
<dbReference type="PANTHER" id="PTHR34584">
    <property type="entry name" value="NA(+)/H(+) ANTIPORTER SUBUNIT E1"/>
    <property type="match status" value="1"/>
</dbReference>
<comment type="similarity">
    <text evidence="2">Belongs to the CPA3 antiporters (TC 2.A.63) subunit E family.</text>
</comment>
<comment type="subcellular location">
    <subcellularLocation>
        <location evidence="1">Cell membrane</location>
        <topology evidence="1">Multi-pass membrane protein</topology>
    </subcellularLocation>
</comment>
<keyword evidence="5" id="KW-1133">Transmembrane helix</keyword>
<keyword evidence="8" id="KW-1185">Reference proteome</keyword>
<evidence type="ECO:0000256" key="6">
    <source>
        <dbReference type="ARBA" id="ARBA00023136"/>
    </source>
</evidence>
<comment type="caution">
    <text evidence="7">The sequence shown here is derived from an EMBL/GenBank/DDBJ whole genome shotgun (WGS) entry which is preliminary data.</text>
</comment>
<dbReference type="STRING" id="1304275.C41B8_05733"/>
<dbReference type="Proteomes" id="UP000028302">
    <property type="component" value="Unassembled WGS sequence"/>
</dbReference>
<dbReference type="Pfam" id="PF01899">
    <property type="entry name" value="MNHE"/>
    <property type="match status" value="1"/>
</dbReference>
<keyword evidence="7" id="KW-0413">Isomerase</keyword>
<keyword evidence="6" id="KW-0472">Membrane</keyword>
<keyword evidence="3" id="KW-1003">Cell membrane</keyword>
<dbReference type="EMBL" id="APNK01000005">
    <property type="protein sequence ID" value="KEZ78378.1"/>
    <property type="molecule type" value="Genomic_DNA"/>
</dbReference>